<organism evidence="2">
    <name type="scientific">Arundo donax</name>
    <name type="common">Giant reed</name>
    <name type="synonym">Donax arundinaceus</name>
    <dbReference type="NCBI Taxonomy" id="35708"/>
    <lineage>
        <taxon>Eukaryota</taxon>
        <taxon>Viridiplantae</taxon>
        <taxon>Streptophyta</taxon>
        <taxon>Embryophyta</taxon>
        <taxon>Tracheophyta</taxon>
        <taxon>Spermatophyta</taxon>
        <taxon>Magnoliopsida</taxon>
        <taxon>Liliopsida</taxon>
        <taxon>Poales</taxon>
        <taxon>Poaceae</taxon>
        <taxon>PACMAD clade</taxon>
        <taxon>Arundinoideae</taxon>
        <taxon>Arundineae</taxon>
        <taxon>Arundo</taxon>
    </lineage>
</organism>
<evidence type="ECO:0000256" key="1">
    <source>
        <dbReference type="SAM" id="SignalP"/>
    </source>
</evidence>
<protein>
    <submittedName>
        <fullName evidence="2">Uncharacterized protein</fullName>
    </submittedName>
</protein>
<evidence type="ECO:0000313" key="2">
    <source>
        <dbReference type="EMBL" id="JAE39134.1"/>
    </source>
</evidence>
<dbReference type="AlphaFoldDB" id="A0A0A9HTK6"/>
<accession>A0A0A9HTK6</accession>
<dbReference type="EMBL" id="GBRH01158762">
    <property type="protein sequence ID" value="JAE39134.1"/>
    <property type="molecule type" value="Transcribed_RNA"/>
</dbReference>
<proteinExistence type="predicted"/>
<name>A0A0A9HTK6_ARUDO</name>
<reference evidence="2" key="2">
    <citation type="journal article" date="2015" name="Data Brief">
        <title>Shoot transcriptome of the giant reed, Arundo donax.</title>
        <authorList>
            <person name="Barrero R.A."/>
            <person name="Guerrero F.D."/>
            <person name="Moolhuijzen P."/>
            <person name="Goolsby J.A."/>
            <person name="Tidwell J."/>
            <person name="Bellgard S.E."/>
            <person name="Bellgard M.I."/>
        </authorList>
    </citation>
    <scope>NUCLEOTIDE SEQUENCE</scope>
    <source>
        <tissue evidence="2">Shoot tissue taken approximately 20 cm above the soil surface</tissue>
    </source>
</reference>
<feature type="signal peptide" evidence="1">
    <location>
        <begin position="1"/>
        <end position="20"/>
    </location>
</feature>
<feature type="chain" id="PRO_5002065630" evidence="1">
    <location>
        <begin position="21"/>
        <end position="23"/>
    </location>
</feature>
<reference evidence="2" key="1">
    <citation type="submission" date="2014-09" db="EMBL/GenBank/DDBJ databases">
        <authorList>
            <person name="Magalhaes I.L.F."/>
            <person name="Oliveira U."/>
            <person name="Santos F.R."/>
            <person name="Vidigal T.H.D.A."/>
            <person name="Brescovit A.D."/>
            <person name="Santos A.J."/>
        </authorList>
    </citation>
    <scope>NUCLEOTIDE SEQUENCE</scope>
    <source>
        <tissue evidence="2">Shoot tissue taken approximately 20 cm above the soil surface</tissue>
    </source>
</reference>
<keyword evidence="1" id="KW-0732">Signal</keyword>
<sequence length="23" mass="2498">MQPFVLSLWICLLAPLAVQAGRA</sequence>